<dbReference type="GO" id="GO:0003723">
    <property type="term" value="F:RNA binding"/>
    <property type="evidence" value="ECO:0007669"/>
    <property type="project" value="UniProtKB-UniRule"/>
</dbReference>
<comment type="caution">
    <text evidence="12">The sequence shown here is derived from an EMBL/GenBank/DDBJ whole genome shotgun (WGS) entry which is preliminary data.</text>
</comment>
<dbReference type="NCBIfam" id="TIGR01628">
    <property type="entry name" value="PABP-1234"/>
    <property type="match status" value="1"/>
</dbReference>
<feature type="domain" description="RRM" evidence="10">
    <location>
        <begin position="395"/>
        <end position="472"/>
    </location>
</feature>
<dbReference type="InterPro" id="IPR012677">
    <property type="entry name" value="Nucleotide-bd_a/b_plait_sf"/>
</dbReference>
<feature type="domain" description="PABC" evidence="11">
    <location>
        <begin position="664"/>
        <end position="741"/>
    </location>
</feature>
<feature type="compositionally biased region" description="Basic and acidic residues" evidence="9">
    <location>
        <begin position="300"/>
        <end position="338"/>
    </location>
</feature>
<dbReference type="InterPro" id="IPR000504">
    <property type="entry name" value="RRM_dom"/>
</dbReference>
<keyword evidence="4" id="KW-0963">Cytoplasm</keyword>
<evidence type="ECO:0000256" key="7">
    <source>
        <dbReference type="ARBA" id="ARBA00023242"/>
    </source>
</evidence>
<dbReference type="InterPro" id="IPR036053">
    <property type="entry name" value="PABP-dom"/>
</dbReference>
<sequence length="1065" mass="113990">MRFAIGDVCWFFVGDREALVVCGLPTSANPSNPTPPTSQVPTAQPATAGGPPAGPGGNAAPTQQFASLYAGDLAPDVTEAILYEVFNAIGPVASIRVCRDSVTRKSLGYAYINFHNVADAERALDTLNYSPIKGRPCRLMWSHRDPALRRSGAGNVYVKNLDKNIDNKALYDTFSLFGNILSCKVALTPDGKSRGFGFVHFESDESAQAAIAKLDGMQIGEKTVYVAPFKKTAERSDGTPKNFTNVYIKHIPDSWSDEKIKEEFGKFGEITSFAIQVDPKGRRFAFVNYAEFEQARAAVEDMDGKDVRTDEEKAADKEQMERERAERKAAREAAKKEGEEEGPDDDIDSDDENEEPETAKLYVTRAQSKAERAAVLKEQFNAAKGGQGAGRFGGVNLYVKNLGENVDDAELKRMFEPFGTITSAKVMTDEKGVSRGFGFVCFSTHEEATKAVTDMHLKLIGGKPLYVGMHEKREQRLERLQQRYRAPQQMGGGGPGGFGGPRGPTYAVGGGQPGGGFGGAPGGGFNQPQPMYYSGGGMPRPGGPMGPGGFRGGAGGGMPGGGPQYGGPRGFGQQGGMMPGGGGGPRGPRGPPMGMGARGGPFGPMGVPGGGPNRGGMVAGGPPPRGPPMGMGMPTGRGGFPPQLQQQPLAGAAAAAGPPQQHHQPPLTAAGLAAAPPAVQKQMLGEQLFSQIQRIQPNLAGKITGMMLEMDNSELLILLESDSQLRAKVDEALMVLQAKQPRRLLDSKFGVPVASDSDYVHDVSFSYYGDKVAMCTSAQHILIWRVSEDGDDWVLEACIASAHNAPIWRLDWAYPEFGEIIASCSEDRVVSIWSCEEYDDDTRRTNEKGRNGAMTTRWRKRACLTDSSHAVTDIQFAPRRWGLKLASCSASGCVRTYEAMDPVNLATWVLEDVITVSRLRANSLNTAAAVAPVPTNIASGGGRWQERSCVVGCKDSTGRMVAAKDVAWAPNLCRPFDILVVCGASNLVCIFDCSIEGCLTLSQTLNLGVNAGPVWRVAWDLTGTILATAQEGGQVRIWYREGTREGKWVEDVKSRRSPAAAAVKR</sequence>
<dbReference type="SUPFAM" id="SSF50978">
    <property type="entry name" value="WD40 repeat-like"/>
    <property type="match status" value="1"/>
</dbReference>
<dbReference type="InterPro" id="IPR045305">
    <property type="entry name" value="RRM2_I_PABPs"/>
</dbReference>
<dbReference type="Pfam" id="PF00658">
    <property type="entry name" value="MLLE"/>
    <property type="match status" value="1"/>
</dbReference>
<dbReference type="AlphaFoldDB" id="A0A7J6MGM4"/>
<dbReference type="CDD" id="cd12381">
    <property type="entry name" value="RRM4_I_PABPs"/>
    <property type="match status" value="1"/>
</dbReference>
<feature type="domain" description="RRM" evidence="10">
    <location>
        <begin position="244"/>
        <end position="327"/>
    </location>
</feature>
<feature type="compositionally biased region" description="Gly residues" evidence="9">
    <location>
        <begin position="490"/>
        <end position="525"/>
    </location>
</feature>
<dbReference type="InterPro" id="IPR036322">
    <property type="entry name" value="WD40_repeat_dom_sf"/>
</dbReference>
<dbReference type="InterPro" id="IPR006515">
    <property type="entry name" value="PABP_1234"/>
</dbReference>
<dbReference type="InterPro" id="IPR002004">
    <property type="entry name" value="PABP_HYD_C"/>
</dbReference>
<accession>A0A7J6MGM4</accession>
<organism evidence="12 13">
    <name type="scientific">Perkinsus chesapeaki</name>
    <name type="common">Clam parasite</name>
    <name type="synonym">Perkinsus andrewsi</name>
    <dbReference type="NCBI Taxonomy" id="330153"/>
    <lineage>
        <taxon>Eukaryota</taxon>
        <taxon>Sar</taxon>
        <taxon>Alveolata</taxon>
        <taxon>Perkinsozoa</taxon>
        <taxon>Perkinsea</taxon>
        <taxon>Perkinsida</taxon>
        <taxon>Perkinsidae</taxon>
        <taxon>Perkinsus</taxon>
    </lineage>
</organism>
<feature type="domain" description="RRM" evidence="10">
    <location>
        <begin position="66"/>
        <end position="144"/>
    </location>
</feature>
<dbReference type="Proteomes" id="UP000591131">
    <property type="component" value="Unassembled WGS sequence"/>
</dbReference>
<evidence type="ECO:0000256" key="5">
    <source>
        <dbReference type="ARBA" id="ARBA00022737"/>
    </source>
</evidence>
<feature type="compositionally biased region" description="Acidic residues" evidence="9">
    <location>
        <begin position="339"/>
        <end position="355"/>
    </location>
</feature>
<dbReference type="FunFam" id="1.10.1900.10:FF:000004">
    <property type="entry name" value="Polyadenylate-binding protein"/>
    <property type="match status" value="1"/>
</dbReference>
<keyword evidence="7" id="KW-0539">Nucleus</keyword>
<dbReference type="SMART" id="SM00517">
    <property type="entry name" value="PolyA"/>
    <property type="match status" value="1"/>
</dbReference>
<dbReference type="SUPFAM" id="SSF63570">
    <property type="entry name" value="PABC (PABP) domain"/>
    <property type="match status" value="1"/>
</dbReference>
<evidence type="ECO:0000256" key="2">
    <source>
        <dbReference type="ARBA" id="ARBA00004496"/>
    </source>
</evidence>
<keyword evidence="6 8" id="KW-0694">RNA-binding</keyword>
<evidence type="ECO:0000259" key="11">
    <source>
        <dbReference type="PROSITE" id="PS51309"/>
    </source>
</evidence>
<feature type="region of interest" description="Disordered" evidence="9">
    <location>
        <begin position="300"/>
        <end position="355"/>
    </location>
</feature>
<dbReference type="FunFam" id="3.30.70.330:FF:000003">
    <property type="entry name" value="Polyadenylate-binding protein"/>
    <property type="match status" value="1"/>
</dbReference>
<dbReference type="SMART" id="SM00320">
    <property type="entry name" value="WD40"/>
    <property type="match status" value="4"/>
</dbReference>
<evidence type="ECO:0000256" key="4">
    <source>
        <dbReference type="ARBA" id="ARBA00022490"/>
    </source>
</evidence>
<feature type="compositionally biased region" description="Gly residues" evidence="9">
    <location>
        <begin position="596"/>
        <end position="619"/>
    </location>
</feature>
<dbReference type="EMBL" id="JAAPAO010000147">
    <property type="protein sequence ID" value="KAF4670723.1"/>
    <property type="molecule type" value="Genomic_DNA"/>
</dbReference>
<evidence type="ECO:0000256" key="6">
    <source>
        <dbReference type="ARBA" id="ARBA00022884"/>
    </source>
</evidence>
<feature type="domain" description="RRM" evidence="10">
    <location>
        <begin position="154"/>
        <end position="231"/>
    </location>
</feature>
<gene>
    <name evidence="12" type="primary">PAB1_1</name>
    <name evidence="12" type="ORF">FOL47_001872</name>
</gene>
<feature type="region of interest" description="Disordered" evidence="9">
    <location>
        <begin position="27"/>
        <end position="61"/>
    </location>
</feature>
<dbReference type="Gene3D" id="3.30.70.330">
    <property type="match status" value="4"/>
</dbReference>
<dbReference type="InterPro" id="IPR001680">
    <property type="entry name" value="WD40_rpt"/>
</dbReference>
<dbReference type="CDD" id="cd12378">
    <property type="entry name" value="RRM1_I_PABPs"/>
    <property type="match status" value="1"/>
</dbReference>
<dbReference type="InterPro" id="IPR034364">
    <property type="entry name" value="PABP_RRM1"/>
</dbReference>
<dbReference type="PROSITE" id="PS51309">
    <property type="entry name" value="PABC"/>
    <property type="match status" value="1"/>
</dbReference>
<evidence type="ECO:0000313" key="12">
    <source>
        <dbReference type="EMBL" id="KAF4670723.1"/>
    </source>
</evidence>
<protein>
    <submittedName>
        <fullName evidence="12">Protein phosphatase PP2A regulatory subunit B</fullName>
    </submittedName>
</protein>
<dbReference type="PROSITE" id="PS50102">
    <property type="entry name" value="RRM"/>
    <property type="match status" value="4"/>
</dbReference>
<dbReference type="Gene3D" id="2.130.10.10">
    <property type="entry name" value="YVTN repeat-like/Quinoprotein amine dehydrogenase"/>
    <property type="match status" value="1"/>
</dbReference>
<dbReference type="GO" id="GO:0005737">
    <property type="term" value="C:cytoplasm"/>
    <property type="evidence" value="ECO:0007669"/>
    <property type="project" value="UniProtKB-SubCell"/>
</dbReference>
<dbReference type="CDD" id="cd12379">
    <property type="entry name" value="RRM2_I_PABPs"/>
    <property type="match status" value="1"/>
</dbReference>
<evidence type="ECO:0000259" key="10">
    <source>
        <dbReference type="PROSITE" id="PS50102"/>
    </source>
</evidence>
<proteinExistence type="inferred from homology"/>
<dbReference type="PANTHER" id="PTHR24012">
    <property type="entry name" value="RNA BINDING PROTEIN"/>
    <property type="match status" value="1"/>
</dbReference>
<feature type="compositionally biased region" description="Low complexity" evidence="9">
    <location>
        <begin position="640"/>
        <end position="667"/>
    </location>
</feature>
<dbReference type="Gene3D" id="1.10.1900.10">
    <property type="entry name" value="c-terminal domain of poly(a) binding protein"/>
    <property type="match status" value="1"/>
</dbReference>
<dbReference type="Pfam" id="PF00076">
    <property type="entry name" value="RRM_1"/>
    <property type="match status" value="4"/>
</dbReference>
<dbReference type="InterPro" id="IPR015943">
    <property type="entry name" value="WD40/YVTN_repeat-like_dom_sf"/>
</dbReference>
<feature type="region of interest" description="Disordered" evidence="9">
    <location>
        <begin position="488"/>
        <end position="667"/>
    </location>
</feature>
<evidence type="ECO:0000256" key="8">
    <source>
        <dbReference type="PROSITE-ProRule" id="PRU00176"/>
    </source>
</evidence>
<feature type="compositionally biased region" description="Gly residues" evidence="9">
    <location>
        <begin position="534"/>
        <end position="587"/>
    </location>
</feature>
<evidence type="ECO:0000256" key="9">
    <source>
        <dbReference type="SAM" id="MobiDB-lite"/>
    </source>
</evidence>
<dbReference type="FunFam" id="3.30.70.330:FF:000651">
    <property type="entry name" value="Poly(A) binding protein cytoplasmic 1 like"/>
    <property type="match status" value="1"/>
</dbReference>
<evidence type="ECO:0000313" key="13">
    <source>
        <dbReference type="Proteomes" id="UP000591131"/>
    </source>
</evidence>
<feature type="compositionally biased region" description="Low complexity" evidence="9">
    <location>
        <begin position="41"/>
        <end position="50"/>
    </location>
</feature>
<keyword evidence="5" id="KW-0677">Repeat</keyword>
<keyword evidence="13" id="KW-1185">Reference proteome</keyword>
<evidence type="ECO:0000256" key="3">
    <source>
        <dbReference type="ARBA" id="ARBA00008557"/>
    </source>
</evidence>
<dbReference type="FunFam" id="3.30.70.330:FF:000385">
    <property type="entry name" value="Polyadenylate-binding protein"/>
    <property type="match status" value="1"/>
</dbReference>
<dbReference type="OrthoDB" id="364224at2759"/>
<dbReference type="Pfam" id="PF00400">
    <property type="entry name" value="WD40"/>
    <property type="match status" value="2"/>
</dbReference>
<comment type="similarity">
    <text evidence="3">Belongs to the polyadenylate-binding protein type-1 family.</text>
</comment>
<reference evidence="12 13" key="1">
    <citation type="submission" date="2020-04" db="EMBL/GenBank/DDBJ databases">
        <title>Perkinsus chesapeaki whole genome sequence.</title>
        <authorList>
            <person name="Bogema D.R."/>
        </authorList>
    </citation>
    <scope>NUCLEOTIDE SEQUENCE [LARGE SCALE GENOMIC DNA]</scope>
    <source>
        <strain evidence="12">ATCC PRA-425</strain>
    </source>
</reference>
<dbReference type="InterPro" id="IPR035979">
    <property type="entry name" value="RBD_domain_sf"/>
</dbReference>
<comment type="subcellular location">
    <subcellularLocation>
        <location evidence="2">Cytoplasm</location>
    </subcellularLocation>
    <subcellularLocation>
        <location evidence="1">Nucleus</location>
    </subcellularLocation>
</comment>
<dbReference type="GO" id="GO:0005634">
    <property type="term" value="C:nucleus"/>
    <property type="evidence" value="ECO:0007669"/>
    <property type="project" value="UniProtKB-SubCell"/>
</dbReference>
<evidence type="ECO:0000256" key="1">
    <source>
        <dbReference type="ARBA" id="ARBA00004123"/>
    </source>
</evidence>
<name>A0A7J6MGM4_PERCH</name>
<dbReference type="SMART" id="SM00360">
    <property type="entry name" value="RRM"/>
    <property type="match status" value="4"/>
</dbReference>
<dbReference type="SUPFAM" id="SSF54928">
    <property type="entry name" value="RNA-binding domain, RBD"/>
    <property type="match status" value="3"/>
</dbReference>